<feature type="domain" description="Fe2OG dioxygenase" evidence="7">
    <location>
        <begin position="116"/>
        <end position="216"/>
    </location>
</feature>
<evidence type="ECO:0000256" key="1">
    <source>
        <dbReference type="ARBA" id="ARBA00022723"/>
    </source>
</evidence>
<dbReference type="NCBIfam" id="NF011930">
    <property type="entry name" value="PRK15401.1"/>
    <property type="match status" value="1"/>
</dbReference>
<evidence type="ECO:0000256" key="2">
    <source>
        <dbReference type="ARBA" id="ARBA00022964"/>
    </source>
</evidence>
<keyword evidence="3" id="KW-0560">Oxidoreductase</keyword>
<dbReference type="GO" id="GO:0035515">
    <property type="term" value="F:oxidative RNA demethylase activity"/>
    <property type="evidence" value="ECO:0007669"/>
    <property type="project" value="TreeGrafter"/>
</dbReference>
<evidence type="ECO:0000313" key="9">
    <source>
        <dbReference type="Proteomes" id="UP000236655"/>
    </source>
</evidence>
<dbReference type="GO" id="GO:0032259">
    <property type="term" value="P:methylation"/>
    <property type="evidence" value="ECO:0007669"/>
    <property type="project" value="UniProtKB-KW"/>
</dbReference>
<dbReference type="Proteomes" id="UP000236655">
    <property type="component" value="Chromosome"/>
</dbReference>
<feature type="binding site" evidence="5">
    <location>
        <position position="164"/>
    </location>
    <ligand>
        <name>substrate</name>
    </ligand>
</feature>
<reference evidence="9" key="1">
    <citation type="submission" date="2017-11" db="EMBL/GenBank/DDBJ databases">
        <authorList>
            <person name="Chan K.G."/>
            <person name="Lee L.S."/>
        </authorList>
    </citation>
    <scope>NUCLEOTIDE SEQUENCE [LARGE SCALE GENOMIC DNA]</scope>
    <source>
        <strain evidence="9">DSM 100970</strain>
    </source>
</reference>
<evidence type="ECO:0000259" key="7">
    <source>
        <dbReference type="PROSITE" id="PS51471"/>
    </source>
</evidence>
<dbReference type="SUPFAM" id="SSF51197">
    <property type="entry name" value="Clavaminate synthase-like"/>
    <property type="match status" value="1"/>
</dbReference>
<feature type="binding site" evidence="5">
    <location>
        <position position="72"/>
    </location>
    <ligand>
        <name>substrate</name>
    </ligand>
</feature>
<dbReference type="GO" id="GO:0005737">
    <property type="term" value="C:cytoplasm"/>
    <property type="evidence" value="ECO:0007669"/>
    <property type="project" value="TreeGrafter"/>
</dbReference>
<dbReference type="AlphaFoldDB" id="A0A2I7N4J8"/>
<comment type="cofactor">
    <cofactor evidence="6">
        <name>Fe(2+)</name>
        <dbReference type="ChEBI" id="CHEBI:29033"/>
    </cofactor>
    <text evidence="6">Binds 1 Fe(2+) ion per subunit.</text>
</comment>
<evidence type="ECO:0000313" key="8">
    <source>
        <dbReference type="EMBL" id="AUR51348.1"/>
    </source>
</evidence>
<name>A0A2I7N4J8_9NEIS</name>
<dbReference type="GO" id="GO:0035513">
    <property type="term" value="P:oxidative RNA demethylation"/>
    <property type="evidence" value="ECO:0007669"/>
    <property type="project" value="TreeGrafter"/>
</dbReference>
<dbReference type="InterPro" id="IPR027450">
    <property type="entry name" value="AlkB-like"/>
</dbReference>
<dbReference type="GO" id="GO:0008198">
    <property type="term" value="F:ferrous iron binding"/>
    <property type="evidence" value="ECO:0007669"/>
    <property type="project" value="TreeGrafter"/>
</dbReference>
<feature type="binding site" evidence="5">
    <location>
        <begin position="79"/>
        <end position="81"/>
    </location>
    <ligand>
        <name>substrate</name>
    </ligand>
</feature>
<evidence type="ECO:0000256" key="6">
    <source>
        <dbReference type="PIRSR" id="PIRSR604574-2"/>
    </source>
</evidence>
<dbReference type="InterPro" id="IPR037151">
    <property type="entry name" value="AlkB-like_sf"/>
</dbReference>
<dbReference type="Gene3D" id="2.60.120.590">
    <property type="entry name" value="Alpha-ketoglutarate-dependent dioxygenase AlkB-like"/>
    <property type="match status" value="1"/>
</dbReference>
<dbReference type="Pfam" id="PF13532">
    <property type="entry name" value="2OG-FeII_Oxy_2"/>
    <property type="match status" value="1"/>
</dbReference>
<dbReference type="InterPro" id="IPR004574">
    <property type="entry name" value="Alkb"/>
</dbReference>
<feature type="binding site" evidence="5">
    <location>
        <position position="138"/>
    </location>
    <ligand>
        <name>substrate</name>
    </ligand>
</feature>
<feature type="binding site" evidence="6">
    <location>
        <position position="134"/>
    </location>
    <ligand>
        <name>Fe cation</name>
        <dbReference type="ChEBI" id="CHEBI:24875"/>
        <note>catalytic</note>
    </ligand>
</feature>
<protein>
    <submittedName>
        <fullName evidence="8">DNA oxidative demethylase AlkB</fullName>
    </submittedName>
</protein>
<dbReference type="InterPro" id="IPR005123">
    <property type="entry name" value="Oxoglu/Fe-dep_dioxygenase_dom"/>
</dbReference>
<dbReference type="PROSITE" id="PS51471">
    <property type="entry name" value="FE2OG_OXY"/>
    <property type="match status" value="1"/>
</dbReference>
<dbReference type="PANTHER" id="PTHR16557:SF2">
    <property type="entry name" value="NUCLEIC ACID DIOXYGENASE ALKBH1"/>
    <property type="match status" value="1"/>
</dbReference>
<dbReference type="EMBL" id="CP024847">
    <property type="protein sequence ID" value="AUR51348.1"/>
    <property type="molecule type" value="Genomic_DNA"/>
</dbReference>
<feature type="binding site" evidence="5">
    <location>
        <begin position="123"/>
        <end position="125"/>
    </location>
    <ligand>
        <name>2-oxoglutarate</name>
        <dbReference type="ChEBI" id="CHEBI:16810"/>
    </ligand>
</feature>
<keyword evidence="8" id="KW-0808">Transferase</keyword>
<dbReference type="GO" id="GO:0008168">
    <property type="term" value="F:methyltransferase activity"/>
    <property type="evidence" value="ECO:0007669"/>
    <property type="project" value="UniProtKB-KW"/>
</dbReference>
<keyword evidence="4 6" id="KW-0408">Iron</keyword>
<proteinExistence type="predicted"/>
<dbReference type="KEGG" id="nba:CUN60_03215"/>
<dbReference type="PANTHER" id="PTHR16557">
    <property type="entry name" value="ALKYLATED DNA REPAIR PROTEIN ALKB-RELATED"/>
    <property type="match status" value="1"/>
</dbReference>
<dbReference type="RefSeq" id="WP_102950648.1">
    <property type="nucleotide sequence ID" value="NZ_CP024847.1"/>
</dbReference>
<evidence type="ECO:0000256" key="4">
    <source>
        <dbReference type="ARBA" id="ARBA00023004"/>
    </source>
</evidence>
<evidence type="ECO:0000256" key="5">
    <source>
        <dbReference type="PIRSR" id="PIRSR604574-1"/>
    </source>
</evidence>
<keyword evidence="1 6" id="KW-0479">Metal-binding</keyword>
<feature type="binding site" evidence="6">
    <location>
        <position position="136"/>
    </location>
    <ligand>
        <name>Fe cation</name>
        <dbReference type="ChEBI" id="CHEBI:24875"/>
        <note>catalytic</note>
    </ligand>
</feature>
<keyword evidence="2" id="KW-0223">Dioxygenase</keyword>
<feature type="binding site" evidence="6">
    <location>
        <position position="190"/>
    </location>
    <ligand>
        <name>Fe cation</name>
        <dbReference type="ChEBI" id="CHEBI:24875"/>
        <note>catalytic</note>
    </ligand>
</feature>
<keyword evidence="8" id="KW-0489">Methyltransferase</keyword>
<feature type="binding site" evidence="5">
    <location>
        <begin position="207"/>
        <end position="213"/>
    </location>
    <ligand>
        <name>2-oxoglutarate</name>
        <dbReference type="ChEBI" id="CHEBI:16810"/>
    </ligand>
</feature>
<sequence>MKQAYLFEELNEERLSEPVTDFHYFSGLAFDFIDELLLEIDRVTKESPLRQMQTPGGYQMSVAMTNCGEVGWVSDKSGYRYSALDPLTGLAWPQMPPVFRQLASLAATKAGYPLFSPDACLINQYLPGAKMSLHQDKDENDFSAPIVSVSLGLSAVFKIGDMKRSDKLFSIPLHHGDVVVWGKSLRLAYHSISPIKSDNHPLLGQQRINLTFRKASF</sequence>
<dbReference type="GO" id="GO:0035516">
    <property type="term" value="F:broad specificity oxidative DNA demethylase activity"/>
    <property type="evidence" value="ECO:0007669"/>
    <property type="project" value="TreeGrafter"/>
</dbReference>
<evidence type="ECO:0000256" key="3">
    <source>
        <dbReference type="ARBA" id="ARBA00023002"/>
    </source>
</evidence>
<dbReference type="OrthoDB" id="9796932at2"/>
<organism evidence="8 9">
    <name type="scientific">Aquella oligotrophica</name>
    <dbReference type="NCBI Taxonomy" id="2067065"/>
    <lineage>
        <taxon>Bacteria</taxon>
        <taxon>Pseudomonadati</taxon>
        <taxon>Pseudomonadota</taxon>
        <taxon>Betaproteobacteria</taxon>
        <taxon>Neisseriales</taxon>
        <taxon>Neisseriaceae</taxon>
        <taxon>Aquella</taxon>
    </lineage>
</organism>
<gene>
    <name evidence="8" type="ORF">CUN60_03215</name>
</gene>
<keyword evidence="9" id="KW-1185">Reference proteome</keyword>
<accession>A0A2I7N4J8</accession>